<organism evidence="2 3">
    <name type="scientific">Nonomuraea solani</name>
    <dbReference type="NCBI Taxonomy" id="1144553"/>
    <lineage>
        <taxon>Bacteria</taxon>
        <taxon>Bacillati</taxon>
        <taxon>Actinomycetota</taxon>
        <taxon>Actinomycetes</taxon>
        <taxon>Streptosporangiales</taxon>
        <taxon>Streptosporangiaceae</taxon>
        <taxon>Nonomuraea</taxon>
    </lineage>
</organism>
<evidence type="ECO:0000256" key="1">
    <source>
        <dbReference type="SAM" id="Phobius"/>
    </source>
</evidence>
<accession>A0A1H5U4E9</accession>
<name>A0A1H5U4E9_9ACTN</name>
<dbReference type="Proteomes" id="UP000236732">
    <property type="component" value="Unassembled WGS sequence"/>
</dbReference>
<reference evidence="2 3" key="1">
    <citation type="submission" date="2016-10" db="EMBL/GenBank/DDBJ databases">
        <authorList>
            <person name="de Groot N.N."/>
        </authorList>
    </citation>
    <scope>NUCLEOTIDE SEQUENCE [LARGE SCALE GENOMIC DNA]</scope>
    <source>
        <strain evidence="2 3">CGMCC 4.7037</strain>
    </source>
</reference>
<evidence type="ECO:0000313" key="2">
    <source>
        <dbReference type="EMBL" id="SEF69278.1"/>
    </source>
</evidence>
<dbReference type="EMBL" id="FNVT01000001">
    <property type="protein sequence ID" value="SEF69278.1"/>
    <property type="molecule type" value="Genomic_DNA"/>
</dbReference>
<feature type="transmembrane region" description="Helical" evidence="1">
    <location>
        <begin position="38"/>
        <end position="62"/>
    </location>
</feature>
<proteinExistence type="predicted"/>
<feature type="transmembrane region" description="Helical" evidence="1">
    <location>
        <begin position="82"/>
        <end position="100"/>
    </location>
</feature>
<gene>
    <name evidence="2" type="ORF">SAMN05444920_101391</name>
</gene>
<keyword evidence="1" id="KW-0472">Membrane</keyword>
<feature type="transmembrane region" description="Helical" evidence="1">
    <location>
        <begin position="107"/>
        <end position="127"/>
    </location>
</feature>
<keyword evidence="1" id="KW-0812">Transmembrane</keyword>
<feature type="transmembrane region" description="Helical" evidence="1">
    <location>
        <begin position="152"/>
        <end position="173"/>
    </location>
</feature>
<evidence type="ECO:0000313" key="3">
    <source>
        <dbReference type="Proteomes" id="UP000236732"/>
    </source>
</evidence>
<sequence>MVTTPSRTVVDGPCPAYSDRVADHLKPTPAPPRTRRGYALAVAIAGALLVFCAVLPWAGLQATSSIIGGGVTSDVRGVDDPFGVYTLVAGLVALGCGLAGALSRPRVAALAIVPGGVAMLVLVRFLTEGSGLRDRLSIDLGDLLSIEPVLRFGWFGALASALTVVVLSILALVRRS</sequence>
<keyword evidence="1" id="KW-1133">Transmembrane helix</keyword>
<protein>
    <submittedName>
        <fullName evidence="2">Uncharacterized protein</fullName>
    </submittedName>
</protein>
<dbReference type="AlphaFoldDB" id="A0A1H5U4E9"/>
<keyword evidence="3" id="KW-1185">Reference proteome</keyword>